<gene>
    <name evidence="1" type="ORF">JG687_00016456</name>
</gene>
<reference evidence="1" key="1">
    <citation type="submission" date="2021-01" db="EMBL/GenBank/DDBJ databases">
        <title>Phytophthora aleatoria, a newly-described species from Pinus radiata is distinct from Phytophthora cactorum isolates based on comparative genomics.</title>
        <authorList>
            <person name="Mcdougal R."/>
            <person name="Panda P."/>
            <person name="Williams N."/>
            <person name="Studholme D.J."/>
        </authorList>
    </citation>
    <scope>NUCLEOTIDE SEQUENCE</scope>
    <source>
        <strain evidence="1">NZFS 3830</strain>
    </source>
</reference>
<dbReference type="Proteomes" id="UP000688947">
    <property type="component" value="Unassembled WGS sequence"/>
</dbReference>
<dbReference type="EMBL" id="JAENGZ010001656">
    <property type="protein sequence ID" value="KAG6946905.1"/>
    <property type="molecule type" value="Genomic_DNA"/>
</dbReference>
<sequence>MRNFEVVAKTLQRATLTIAGVRRLFDHVISTYAVMKSRLGGQARIVKYPELEFGIVKLQRHEMLSVS</sequence>
<evidence type="ECO:0000313" key="2">
    <source>
        <dbReference type="Proteomes" id="UP000688947"/>
    </source>
</evidence>
<dbReference type="PANTHER" id="PTHR40866:SF1">
    <property type="entry name" value="BED-TYPE DOMAIN-CONTAINING PROTEIN"/>
    <property type="match status" value="1"/>
</dbReference>
<comment type="caution">
    <text evidence="1">The sequence shown here is derived from an EMBL/GenBank/DDBJ whole genome shotgun (WGS) entry which is preliminary data.</text>
</comment>
<dbReference type="AlphaFoldDB" id="A0A8T1TS61"/>
<dbReference type="PANTHER" id="PTHR40866">
    <property type="entry name" value="BED-TYPE DOMAIN-CONTAINING PROTEIN"/>
    <property type="match status" value="1"/>
</dbReference>
<dbReference type="OrthoDB" id="103823at2759"/>
<accession>A0A8T1TS61</accession>
<proteinExistence type="predicted"/>
<evidence type="ECO:0000313" key="1">
    <source>
        <dbReference type="EMBL" id="KAG6946905.1"/>
    </source>
</evidence>
<organism evidence="1 2">
    <name type="scientific">Phytophthora cactorum</name>
    <dbReference type="NCBI Taxonomy" id="29920"/>
    <lineage>
        <taxon>Eukaryota</taxon>
        <taxon>Sar</taxon>
        <taxon>Stramenopiles</taxon>
        <taxon>Oomycota</taxon>
        <taxon>Peronosporomycetes</taxon>
        <taxon>Peronosporales</taxon>
        <taxon>Peronosporaceae</taxon>
        <taxon>Phytophthora</taxon>
    </lineage>
</organism>
<name>A0A8T1TS61_9STRA</name>
<protein>
    <submittedName>
        <fullName evidence="1">Uncharacterized protein</fullName>
    </submittedName>
</protein>